<evidence type="ECO:0000313" key="2">
    <source>
        <dbReference type="EMBL" id="KAH7437237.1"/>
    </source>
</evidence>
<feature type="chain" id="PRO_5035886784" description="Secreted protein" evidence="1">
    <location>
        <begin position="23"/>
        <end position="120"/>
    </location>
</feature>
<dbReference type="AlphaFoldDB" id="A0A8T2UM64"/>
<proteinExistence type="predicted"/>
<organism evidence="2 3">
    <name type="scientific">Ceratopteris richardii</name>
    <name type="common">Triangle waterfern</name>
    <dbReference type="NCBI Taxonomy" id="49495"/>
    <lineage>
        <taxon>Eukaryota</taxon>
        <taxon>Viridiplantae</taxon>
        <taxon>Streptophyta</taxon>
        <taxon>Embryophyta</taxon>
        <taxon>Tracheophyta</taxon>
        <taxon>Polypodiopsida</taxon>
        <taxon>Polypodiidae</taxon>
        <taxon>Polypodiales</taxon>
        <taxon>Pteridineae</taxon>
        <taxon>Pteridaceae</taxon>
        <taxon>Parkerioideae</taxon>
        <taxon>Ceratopteris</taxon>
    </lineage>
</organism>
<protein>
    <recommendedName>
        <fullName evidence="4">Secreted protein</fullName>
    </recommendedName>
</protein>
<keyword evidence="3" id="KW-1185">Reference proteome</keyword>
<feature type="signal peptide" evidence="1">
    <location>
        <begin position="1"/>
        <end position="22"/>
    </location>
</feature>
<keyword evidence="1" id="KW-0732">Signal</keyword>
<sequence length="120" mass="13992">MQVMEASVVLTSFCHFIVLCQANVNRICQYMRPNILSLQGSQKNFQMLERFLEASTCWNTFVIFHAKNQELKPLNDCFSITADVLQIWKAIFHTYKFHFVSHSDSTLRTTSVYVSFVIFP</sequence>
<dbReference type="Proteomes" id="UP000825935">
    <property type="component" value="Chromosome 5"/>
</dbReference>
<accession>A0A8T2UM64</accession>
<gene>
    <name evidence="2" type="ORF">KP509_05G061400</name>
</gene>
<evidence type="ECO:0000256" key="1">
    <source>
        <dbReference type="SAM" id="SignalP"/>
    </source>
</evidence>
<dbReference type="EMBL" id="CM035410">
    <property type="protein sequence ID" value="KAH7437237.1"/>
    <property type="molecule type" value="Genomic_DNA"/>
</dbReference>
<comment type="caution">
    <text evidence="2">The sequence shown here is derived from an EMBL/GenBank/DDBJ whole genome shotgun (WGS) entry which is preliminary data.</text>
</comment>
<evidence type="ECO:0000313" key="3">
    <source>
        <dbReference type="Proteomes" id="UP000825935"/>
    </source>
</evidence>
<reference evidence="2" key="1">
    <citation type="submission" date="2021-08" db="EMBL/GenBank/DDBJ databases">
        <title>WGS assembly of Ceratopteris richardii.</title>
        <authorList>
            <person name="Marchant D.B."/>
            <person name="Chen G."/>
            <person name="Jenkins J."/>
            <person name="Shu S."/>
            <person name="Leebens-Mack J."/>
            <person name="Grimwood J."/>
            <person name="Schmutz J."/>
            <person name="Soltis P."/>
            <person name="Soltis D."/>
            <person name="Chen Z.-H."/>
        </authorList>
    </citation>
    <scope>NUCLEOTIDE SEQUENCE</scope>
    <source>
        <strain evidence="2">Whitten #5841</strain>
        <tissue evidence="2">Leaf</tissue>
    </source>
</reference>
<evidence type="ECO:0008006" key="4">
    <source>
        <dbReference type="Google" id="ProtNLM"/>
    </source>
</evidence>
<name>A0A8T2UM64_CERRI</name>